<dbReference type="RefSeq" id="WP_018676961.1">
    <property type="nucleotide sequence ID" value="NZ_AYEV01000001.1"/>
</dbReference>
<feature type="region of interest" description="Disordered" evidence="1">
    <location>
        <begin position="343"/>
        <end position="378"/>
    </location>
</feature>
<evidence type="ECO:0000313" key="5">
    <source>
        <dbReference type="Proteomes" id="UP000017404"/>
    </source>
</evidence>
<organism evidence="4 5">
    <name type="scientific">Acinetobacter tjernbergiae DSM 14971 = CIP 107465</name>
    <dbReference type="NCBI Taxonomy" id="1120928"/>
    <lineage>
        <taxon>Bacteria</taxon>
        <taxon>Pseudomonadati</taxon>
        <taxon>Pseudomonadota</taxon>
        <taxon>Gammaproteobacteria</taxon>
        <taxon>Moraxellales</taxon>
        <taxon>Moraxellaceae</taxon>
        <taxon>Acinetobacter</taxon>
    </lineage>
</organism>
<dbReference type="STRING" id="202955.GCA_000759995_03427"/>
<comment type="caution">
    <text evidence="4">The sequence shown here is derived from an EMBL/GenBank/DDBJ whole genome shotgun (WGS) entry which is preliminary data.</text>
</comment>
<proteinExistence type="predicted"/>
<dbReference type="InterPro" id="IPR054034">
    <property type="entry name" value="NMB1110-like_C"/>
</dbReference>
<accession>V2V5K6</accession>
<feature type="domain" description="Tail protein NMB1110-like C-terminal" evidence="3">
    <location>
        <begin position="269"/>
        <end position="334"/>
    </location>
</feature>
<dbReference type="Proteomes" id="UP000017404">
    <property type="component" value="Unassembled WGS sequence"/>
</dbReference>
<dbReference type="InterPro" id="IPR023399">
    <property type="entry name" value="Baseplate-like_2-layer_sand"/>
</dbReference>
<dbReference type="InterPro" id="IPR049354">
    <property type="entry name" value="GpP-like_N"/>
</dbReference>
<evidence type="ECO:0008006" key="6">
    <source>
        <dbReference type="Google" id="ProtNLM"/>
    </source>
</evidence>
<evidence type="ECO:0000313" key="4">
    <source>
        <dbReference type="EMBL" id="ESK57552.1"/>
    </source>
</evidence>
<keyword evidence="5" id="KW-1185">Reference proteome</keyword>
<dbReference type="PATRIC" id="fig|1120928.5.peg.90"/>
<evidence type="ECO:0000259" key="3">
    <source>
        <dbReference type="Pfam" id="PF22174"/>
    </source>
</evidence>
<evidence type="ECO:0000256" key="1">
    <source>
        <dbReference type="SAM" id="MobiDB-lite"/>
    </source>
</evidence>
<name>V2V5K6_9GAMM</name>
<dbReference type="OrthoDB" id="9016931at2"/>
<dbReference type="Gene3D" id="2.30.300.10">
    <property type="entry name" value="Baseplate protein-like domain - beta roll fold"/>
    <property type="match status" value="1"/>
</dbReference>
<dbReference type="Gene3D" id="3.30.1920.10">
    <property type="entry name" value="Baseplate protein-like domains - 2 layer sandwich fold"/>
    <property type="match status" value="1"/>
</dbReference>
<dbReference type="SUPFAM" id="SSF69279">
    <property type="entry name" value="Phage tail proteins"/>
    <property type="match status" value="2"/>
</dbReference>
<sequence length="378" mass="41995">MQDNQGKVIRLLLSGFECTDWDEVVIDSQIDVPADGWSMTLFNPPTGHLPQQVKAGVKAEIYYGNELVLTGIVDRLTEAVSRSGRALQITGRDMVGQLIDCSVPIKNSRQVNLSTLLEQFVLADLSSIFETVRVQDNNWLKNKVTVEPSESLYDAISKAAQVTGQFVWFDPSDGLQVGDPFKFADRNIQTLKLMRSGLDNNVISMSYEEDVSNVFNEIKILSQDGKGGAISATTTANTPYSFKRFKIVTMSDIETQAEAQAAINKIQHDNDLEAYTLTAVVPDWTVNGQVWKTGGQINLQTDVLIRANATWVVIGRTLKLSRNNGKTTELKLKRKGDWAQPLIYKEPEQKAKKTKKAKTNADLGLDEDGYGTYHEDAE</sequence>
<dbReference type="Pfam" id="PF22174">
    <property type="entry name" value="NMB1110-like_C"/>
    <property type="match status" value="1"/>
</dbReference>
<reference evidence="4 5" key="1">
    <citation type="submission" date="2013-10" db="EMBL/GenBank/DDBJ databases">
        <title>The Genome Sequence of Acinetobacter tjernbergiae CIP107465.</title>
        <authorList>
            <consortium name="The Broad Institute Genomics Platform"/>
            <consortium name="The Broad Institute Genome Sequencing Center for Infectious Disease"/>
            <person name="Cerqueira G."/>
            <person name="Feldgarden M."/>
            <person name="Courvalin P."/>
            <person name="Grillot-Courvalin C."/>
            <person name="Clermont D."/>
            <person name="Rocha E."/>
            <person name="Yoon E.-J."/>
            <person name="Nemec A."/>
            <person name="Young S.K."/>
            <person name="Zeng Q."/>
            <person name="Gargeya S."/>
            <person name="Fitzgerald M."/>
            <person name="Abouelleil A."/>
            <person name="Alvarado L."/>
            <person name="Berlin A.M."/>
            <person name="Chapman S.B."/>
            <person name="Gainer-Dewar J."/>
            <person name="Goldberg J."/>
            <person name="Gnerre S."/>
            <person name="Griggs A."/>
            <person name="Gujja S."/>
            <person name="Hansen M."/>
            <person name="Howarth C."/>
            <person name="Imamovic A."/>
            <person name="Ireland A."/>
            <person name="Larimer J."/>
            <person name="McCowan C."/>
            <person name="Murphy C."/>
            <person name="Pearson M."/>
            <person name="Poon T.W."/>
            <person name="Priest M."/>
            <person name="Roberts A."/>
            <person name="Saif S."/>
            <person name="Shea T."/>
            <person name="Sykes S."/>
            <person name="Wortman J."/>
            <person name="Nusbaum C."/>
            <person name="Birren B."/>
        </authorList>
    </citation>
    <scope>NUCLEOTIDE SEQUENCE [LARGE SCALE GENOMIC DNA]</scope>
    <source>
        <strain evidence="4 5">CIP 107465</strain>
    </source>
</reference>
<dbReference type="AlphaFoldDB" id="V2V5K6"/>
<dbReference type="Gene3D" id="3.55.50.10">
    <property type="entry name" value="Baseplate protein-like domains"/>
    <property type="match status" value="1"/>
</dbReference>
<dbReference type="Pfam" id="PF21683">
    <property type="entry name" value="GpP-like_1st"/>
    <property type="match status" value="1"/>
</dbReference>
<evidence type="ECO:0000259" key="2">
    <source>
        <dbReference type="Pfam" id="PF21683"/>
    </source>
</evidence>
<dbReference type="eggNOG" id="COG4379">
    <property type="taxonomic scope" value="Bacteria"/>
</dbReference>
<dbReference type="EMBL" id="AYEV01000001">
    <property type="protein sequence ID" value="ESK57552.1"/>
    <property type="molecule type" value="Genomic_DNA"/>
</dbReference>
<gene>
    <name evidence="4" type="ORF">F990_00088</name>
</gene>
<protein>
    <recommendedName>
        <fullName evidence="6">Phage tail protein</fullName>
    </recommendedName>
</protein>
<feature type="domain" description="Baseplate hub protein gp44-like N-terminal" evidence="2">
    <location>
        <begin position="9"/>
        <end position="93"/>
    </location>
</feature>